<dbReference type="InterPro" id="IPR003615">
    <property type="entry name" value="HNH_nuc"/>
</dbReference>
<reference evidence="2" key="1">
    <citation type="journal article" date="2015" name="Nature">
        <title>Complex archaea that bridge the gap between prokaryotes and eukaryotes.</title>
        <authorList>
            <person name="Spang A."/>
            <person name="Saw J.H."/>
            <person name="Jorgensen S.L."/>
            <person name="Zaremba-Niedzwiedzka K."/>
            <person name="Martijn J."/>
            <person name="Lind A.E."/>
            <person name="van Eijk R."/>
            <person name="Schleper C."/>
            <person name="Guy L."/>
            <person name="Ettema T.J."/>
        </authorList>
    </citation>
    <scope>NUCLEOTIDE SEQUENCE</scope>
</reference>
<proteinExistence type="predicted"/>
<dbReference type="EMBL" id="LAZR01018341">
    <property type="protein sequence ID" value="KKL96777.1"/>
    <property type="molecule type" value="Genomic_DNA"/>
</dbReference>
<evidence type="ECO:0000313" key="2">
    <source>
        <dbReference type="EMBL" id="KKL96777.1"/>
    </source>
</evidence>
<sequence>MKKLTYGFIKLQIEKENYQLVADEYKGNIQKLKYICPKGHKHSISWNKWLQGRRCPFCKGNSIGSNIKHNIDYIKKEFKKKGIVVLSDVYINAHTKLKCRCSYGHEFYKTWANFNHNREGCIVCGVLRRSGDKHYAFNNWSSVEPYCEIWGDKEYKADIKSRDNNECQNSDCWKTNRELRIHHIDYIKKNCQPANLITLCNSCNGRANTNRRWYTNFYRTVMNKKYGYVYGDINVYFRESD</sequence>
<accession>A0A0F9JCP5</accession>
<evidence type="ECO:0000259" key="1">
    <source>
        <dbReference type="SMART" id="SM00507"/>
    </source>
</evidence>
<protein>
    <recommendedName>
        <fullName evidence="1">HNH nuclease domain-containing protein</fullName>
    </recommendedName>
</protein>
<name>A0A0F9JCP5_9ZZZZ</name>
<organism evidence="2">
    <name type="scientific">marine sediment metagenome</name>
    <dbReference type="NCBI Taxonomy" id="412755"/>
    <lineage>
        <taxon>unclassified sequences</taxon>
        <taxon>metagenomes</taxon>
        <taxon>ecological metagenomes</taxon>
    </lineage>
</organism>
<dbReference type="AlphaFoldDB" id="A0A0F9JCP5"/>
<comment type="caution">
    <text evidence="2">The sequence shown here is derived from an EMBL/GenBank/DDBJ whole genome shotgun (WGS) entry which is preliminary data.</text>
</comment>
<dbReference type="SMART" id="SM00507">
    <property type="entry name" value="HNHc"/>
    <property type="match status" value="1"/>
</dbReference>
<feature type="domain" description="HNH nuclease" evidence="1">
    <location>
        <begin position="154"/>
        <end position="205"/>
    </location>
</feature>
<gene>
    <name evidence="2" type="ORF">LCGC14_1841070</name>
</gene>